<dbReference type="SUPFAM" id="SSF56935">
    <property type="entry name" value="Porins"/>
    <property type="match status" value="1"/>
</dbReference>
<keyword evidence="7 11" id="KW-0798">TonB box</keyword>
<evidence type="ECO:0000256" key="8">
    <source>
        <dbReference type="ARBA" id="ARBA00023136"/>
    </source>
</evidence>
<keyword evidence="3 10" id="KW-1134">Transmembrane beta strand</keyword>
<evidence type="ECO:0000256" key="6">
    <source>
        <dbReference type="ARBA" id="ARBA00023065"/>
    </source>
</evidence>
<dbReference type="Gene3D" id="2.40.170.20">
    <property type="entry name" value="TonB-dependent receptor, beta-barrel domain"/>
    <property type="match status" value="1"/>
</dbReference>
<evidence type="ECO:0000313" key="16">
    <source>
        <dbReference type="Proteomes" id="UP001596303"/>
    </source>
</evidence>
<evidence type="ECO:0000256" key="7">
    <source>
        <dbReference type="ARBA" id="ARBA00023077"/>
    </source>
</evidence>
<evidence type="ECO:0000256" key="2">
    <source>
        <dbReference type="ARBA" id="ARBA00022448"/>
    </source>
</evidence>
<dbReference type="Proteomes" id="UP001596303">
    <property type="component" value="Unassembled WGS sequence"/>
</dbReference>
<comment type="caution">
    <text evidence="15">The sequence shown here is derived from an EMBL/GenBank/DDBJ whole genome shotgun (WGS) entry which is preliminary data.</text>
</comment>
<keyword evidence="6" id="KW-0406">Ion transport</keyword>
<evidence type="ECO:0000256" key="12">
    <source>
        <dbReference type="SAM" id="SignalP"/>
    </source>
</evidence>
<feature type="domain" description="TonB-dependent receptor-like beta-barrel" evidence="13">
    <location>
        <begin position="182"/>
        <end position="589"/>
    </location>
</feature>
<comment type="subcellular location">
    <subcellularLocation>
        <location evidence="1 10">Cell outer membrane</location>
        <topology evidence="1 10">Multi-pass membrane protein</topology>
    </subcellularLocation>
</comment>
<comment type="similarity">
    <text evidence="10 11">Belongs to the TonB-dependent receptor family.</text>
</comment>
<evidence type="ECO:0000313" key="15">
    <source>
        <dbReference type="EMBL" id="MFC6199718.1"/>
    </source>
</evidence>
<accession>A0ABW1SEH1</accession>
<protein>
    <submittedName>
        <fullName evidence="15">TonB-dependent receptor plug domain-containing protein</fullName>
    </submittedName>
</protein>
<dbReference type="CDD" id="cd01347">
    <property type="entry name" value="ligand_gated_channel"/>
    <property type="match status" value="1"/>
</dbReference>
<evidence type="ECO:0000256" key="11">
    <source>
        <dbReference type="RuleBase" id="RU003357"/>
    </source>
</evidence>
<dbReference type="PROSITE" id="PS52016">
    <property type="entry name" value="TONB_DEPENDENT_REC_3"/>
    <property type="match status" value="1"/>
</dbReference>
<name>A0ABW1SEH1_9PROT</name>
<dbReference type="InterPro" id="IPR012910">
    <property type="entry name" value="Plug_dom"/>
</dbReference>
<evidence type="ECO:0000259" key="13">
    <source>
        <dbReference type="Pfam" id="PF00593"/>
    </source>
</evidence>
<keyword evidence="4 10" id="KW-0812">Transmembrane</keyword>
<evidence type="ECO:0000256" key="10">
    <source>
        <dbReference type="PROSITE-ProRule" id="PRU01360"/>
    </source>
</evidence>
<dbReference type="RefSeq" id="WP_377381068.1">
    <property type="nucleotide sequence ID" value="NZ_JBHSSW010000066.1"/>
</dbReference>
<evidence type="ECO:0000256" key="4">
    <source>
        <dbReference type="ARBA" id="ARBA00022692"/>
    </source>
</evidence>
<gene>
    <name evidence="15" type="ORF">ACFQDM_16685</name>
</gene>
<keyword evidence="15" id="KW-0675">Receptor</keyword>
<organism evidence="15 16">
    <name type="scientific">Ponticaulis profundi</name>
    <dbReference type="NCBI Taxonomy" id="2665222"/>
    <lineage>
        <taxon>Bacteria</taxon>
        <taxon>Pseudomonadati</taxon>
        <taxon>Pseudomonadota</taxon>
        <taxon>Alphaproteobacteria</taxon>
        <taxon>Hyphomonadales</taxon>
        <taxon>Hyphomonadaceae</taxon>
        <taxon>Ponticaulis</taxon>
    </lineage>
</organism>
<dbReference type="Gene3D" id="2.170.130.10">
    <property type="entry name" value="TonB-dependent receptor, plug domain"/>
    <property type="match status" value="1"/>
</dbReference>
<feature type="chain" id="PRO_5045810797" evidence="12">
    <location>
        <begin position="22"/>
        <end position="615"/>
    </location>
</feature>
<evidence type="ECO:0000256" key="3">
    <source>
        <dbReference type="ARBA" id="ARBA00022452"/>
    </source>
</evidence>
<reference evidence="16" key="1">
    <citation type="journal article" date="2019" name="Int. J. Syst. Evol. Microbiol.">
        <title>The Global Catalogue of Microorganisms (GCM) 10K type strain sequencing project: providing services to taxonomists for standard genome sequencing and annotation.</title>
        <authorList>
            <consortium name="The Broad Institute Genomics Platform"/>
            <consortium name="The Broad Institute Genome Sequencing Center for Infectious Disease"/>
            <person name="Wu L."/>
            <person name="Ma J."/>
        </authorList>
    </citation>
    <scope>NUCLEOTIDE SEQUENCE [LARGE SCALE GENOMIC DNA]</scope>
    <source>
        <strain evidence="16">CGMCC-1.15741</strain>
    </source>
</reference>
<evidence type="ECO:0000256" key="1">
    <source>
        <dbReference type="ARBA" id="ARBA00004571"/>
    </source>
</evidence>
<dbReference type="Pfam" id="PF07715">
    <property type="entry name" value="Plug"/>
    <property type="match status" value="1"/>
</dbReference>
<dbReference type="InterPro" id="IPR036942">
    <property type="entry name" value="Beta-barrel_TonB_sf"/>
</dbReference>
<evidence type="ECO:0000256" key="5">
    <source>
        <dbReference type="ARBA" id="ARBA00022729"/>
    </source>
</evidence>
<evidence type="ECO:0000259" key="14">
    <source>
        <dbReference type="Pfam" id="PF07715"/>
    </source>
</evidence>
<dbReference type="PANTHER" id="PTHR30069:SF53">
    <property type="entry name" value="COLICIN I RECEPTOR-RELATED"/>
    <property type="match status" value="1"/>
</dbReference>
<keyword evidence="5 12" id="KW-0732">Signal</keyword>
<keyword evidence="16" id="KW-1185">Reference proteome</keyword>
<sequence>MRTNVLLCGVAALALGQVANAAPADLSETRLDTVNVEGSRLNQTETEIGSSVSIITADDLELLGFDFAIDALALAPGVTVNQNGSMGGTASVRIRGNASGQTLVLIDGVPVNDPSQASGGYEFAYLDPENIERIEVLKGPQSTLWGTDAIGGVVSITTKKPEQDLGGSAFAEVGSFNTVRAGGSVGNANDLGDFRLAVTGTTSNGISKADEANGNDEQDGYDNLTISGKGGLNLGENARLSTSILWTNAESEYDSYDGGAQGSVSDGDERTENESLAANIALDLTAFDGRLENRFLFGYSDLERENFTDGVSSYLAEGDRQLYRYQGTLNINEMNTLAFGAEREETSANGDDRALDSLFALYEFKPVESLTLTGGLRMDDDDDFGSETTGRVAAAWRATDNVLLRASWGQGFKAPTIYQLTYICTFCGLTEPNADLQPETSEAFDVGVEWRSNDGRAQIGVTYFDQETENQIDFDYSAGYANIAYVESQGVEITGAFQATDWLNLTANYAYIDAEDGDGNELTRLPESTANLTAAFDPEGPWSGALHVRYNGEEANTNGTTLDSWTRLDVTGRYAVNDSIELYGRIENLTDEEYQQILGYGTPGISGSVGVRLRY</sequence>
<dbReference type="EMBL" id="JBHSSW010000066">
    <property type="protein sequence ID" value="MFC6199718.1"/>
    <property type="molecule type" value="Genomic_DNA"/>
</dbReference>
<keyword evidence="2 10" id="KW-0813">Transport</keyword>
<feature type="signal peptide" evidence="12">
    <location>
        <begin position="1"/>
        <end position="21"/>
    </location>
</feature>
<dbReference type="PANTHER" id="PTHR30069">
    <property type="entry name" value="TONB-DEPENDENT OUTER MEMBRANE RECEPTOR"/>
    <property type="match status" value="1"/>
</dbReference>
<evidence type="ECO:0000256" key="9">
    <source>
        <dbReference type="ARBA" id="ARBA00023237"/>
    </source>
</evidence>
<dbReference type="InterPro" id="IPR000531">
    <property type="entry name" value="Beta-barrel_TonB"/>
</dbReference>
<dbReference type="Pfam" id="PF00593">
    <property type="entry name" value="TonB_dep_Rec_b-barrel"/>
    <property type="match status" value="1"/>
</dbReference>
<dbReference type="InterPro" id="IPR039426">
    <property type="entry name" value="TonB-dep_rcpt-like"/>
</dbReference>
<feature type="domain" description="TonB-dependent receptor plug" evidence="14">
    <location>
        <begin position="47"/>
        <end position="153"/>
    </location>
</feature>
<dbReference type="InterPro" id="IPR037066">
    <property type="entry name" value="Plug_dom_sf"/>
</dbReference>
<proteinExistence type="inferred from homology"/>
<keyword evidence="8 10" id="KW-0472">Membrane</keyword>
<keyword evidence="9 10" id="KW-0998">Cell outer membrane</keyword>